<keyword evidence="3" id="KW-0732">Signal</keyword>
<dbReference type="PANTHER" id="PTHR46847">
    <property type="entry name" value="D-ALLOSE-BINDING PERIPLASMIC PROTEIN-RELATED"/>
    <property type="match status" value="1"/>
</dbReference>
<evidence type="ECO:0000256" key="3">
    <source>
        <dbReference type="ARBA" id="ARBA00022729"/>
    </source>
</evidence>
<protein>
    <recommendedName>
        <fullName evidence="4">Periplasmic binding protein domain-containing protein</fullName>
    </recommendedName>
</protein>
<dbReference type="GO" id="GO:0030246">
    <property type="term" value="F:carbohydrate binding"/>
    <property type="evidence" value="ECO:0007669"/>
    <property type="project" value="UniProtKB-ARBA"/>
</dbReference>
<evidence type="ECO:0000313" key="5">
    <source>
        <dbReference type="EMBL" id="ERG64271.1"/>
    </source>
</evidence>
<evidence type="ECO:0000256" key="2">
    <source>
        <dbReference type="ARBA" id="ARBA00007639"/>
    </source>
</evidence>
<evidence type="ECO:0000259" key="4">
    <source>
        <dbReference type="Pfam" id="PF13407"/>
    </source>
</evidence>
<gene>
    <name evidence="5" type="ORF">L332_07370</name>
</gene>
<dbReference type="PANTHER" id="PTHR46847:SF1">
    <property type="entry name" value="D-ALLOSE-BINDING PERIPLASMIC PROTEIN-RELATED"/>
    <property type="match status" value="1"/>
</dbReference>
<name>U1MQU0_9MICO</name>
<dbReference type="Gene3D" id="3.40.50.2300">
    <property type="match status" value="2"/>
</dbReference>
<dbReference type="SUPFAM" id="SSF53822">
    <property type="entry name" value="Periplasmic binding protein-like I"/>
    <property type="match status" value="1"/>
</dbReference>
<keyword evidence="6" id="KW-1185">Reference proteome</keyword>
<reference evidence="5 6" key="1">
    <citation type="journal article" date="2013" name="Genome Announc.">
        <title>First draft genome sequence from a member of the genus agrococcus, isolated from modern microbialites.</title>
        <authorList>
            <person name="White R.A.III."/>
            <person name="Grassa C.J."/>
            <person name="Suttle C.A."/>
        </authorList>
    </citation>
    <scope>NUCLEOTIDE SEQUENCE [LARGE SCALE GENOMIC DNA]</scope>
    <source>
        <strain evidence="5 6">RW1</strain>
    </source>
</reference>
<dbReference type="AlphaFoldDB" id="U1MQU0"/>
<comment type="similarity">
    <text evidence="2">Belongs to the bacterial solute-binding protein 2 family.</text>
</comment>
<dbReference type="InterPro" id="IPR028082">
    <property type="entry name" value="Peripla_BP_I"/>
</dbReference>
<dbReference type="Proteomes" id="UP000016462">
    <property type="component" value="Unassembled WGS sequence"/>
</dbReference>
<comment type="caution">
    <text evidence="5">The sequence shown here is derived from an EMBL/GenBank/DDBJ whole genome shotgun (WGS) entry which is preliminary data.</text>
</comment>
<dbReference type="EMBL" id="ASHR01000024">
    <property type="protein sequence ID" value="ERG64271.1"/>
    <property type="molecule type" value="Genomic_DNA"/>
</dbReference>
<sequence>MVQSLLATSPDALLLVPSDSSALRPAVDQFLSADIPVITVDTGLEDTSGLTAEIMSDNEQGGGAAAQALGEAIGGEGTVAIISGVPGATTDIARVDGFRAVMEEQFPNVTLLEPEYSRSVVATAESQVQSLMLAHDDLAGVFGVNGNSATGAANAVANAGADIVVAGYDAEPGTVEQLRSGNINILVVQDFIQEGQLAVQYAYAALTGDESAIETPRVLENIIATTENADDPEVSKYFYIPECQA</sequence>
<organism evidence="5 6">
    <name type="scientific">Agrococcus pavilionensis RW1</name>
    <dbReference type="NCBI Taxonomy" id="1330458"/>
    <lineage>
        <taxon>Bacteria</taxon>
        <taxon>Bacillati</taxon>
        <taxon>Actinomycetota</taxon>
        <taxon>Actinomycetes</taxon>
        <taxon>Micrococcales</taxon>
        <taxon>Microbacteriaceae</taxon>
        <taxon>Agrococcus</taxon>
    </lineage>
</organism>
<comment type="subcellular location">
    <subcellularLocation>
        <location evidence="1">Cell envelope</location>
    </subcellularLocation>
</comment>
<accession>U1MQU0</accession>
<dbReference type="Pfam" id="PF13407">
    <property type="entry name" value="Peripla_BP_4"/>
    <property type="match status" value="1"/>
</dbReference>
<feature type="domain" description="Periplasmic binding protein" evidence="4">
    <location>
        <begin position="2"/>
        <end position="209"/>
    </location>
</feature>
<dbReference type="GO" id="GO:0030313">
    <property type="term" value="C:cell envelope"/>
    <property type="evidence" value="ECO:0007669"/>
    <property type="project" value="UniProtKB-SubCell"/>
</dbReference>
<evidence type="ECO:0000256" key="1">
    <source>
        <dbReference type="ARBA" id="ARBA00004196"/>
    </source>
</evidence>
<evidence type="ECO:0000313" key="6">
    <source>
        <dbReference type="Proteomes" id="UP000016462"/>
    </source>
</evidence>
<proteinExistence type="inferred from homology"/>
<dbReference type="InterPro" id="IPR025997">
    <property type="entry name" value="SBP_2_dom"/>
</dbReference>